<dbReference type="PROSITE" id="PS00676">
    <property type="entry name" value="SIGMA54_INTERACT_2"/>
    <property type="match status" value="1"/>
</dbReference>
<evidence type="ECO:0000313" key="10">
    <source>
        <dbReference type="Proteomes" id="UP000199520"/>
    </source>
</evidence>
<dbReference type="InterPro" id="IPR013767">
    <property type="entry name" value="PAS_fold"/>
</dbReference>
<dbReference type="InterPro" id="IPR002078">
    <property type="entry name" value="Sigma_54_int"/>
</dbReference>
<dbReference type="Gene3D" id="3.30.450.20">
    <property type="entry name" value="PAS domain"/>
    <property type="match status" value="1"/>
</dbReference>
<dbReference type="InterPro" id="IPR025943">
    <property type="entry name" value="Sigma_54_int_dom_ATP-bd_2"/>
</dbReference>
<keyword evidence="6" id="KW-0175">Coiled coil</keyword>
<dbReference type="GO" id="GO:0006355">
    <property type="term" value="P:regulation of DNA-templated transcription"/>
    <property type="evidence" value="ECO:0007669"/>
    <property type="project" value="InterPro"/>
</dbReference>
<protein>
    <submittedName>
        <fullName evidence="9">Transcriptional regulator containing PAS, AAA-type ATPase, and DNA-binding Fis domains</fullName>
    </submittedName>
</protein>
<evidence type="ECO:0000256" key="5">
    <source>
        <dbReference type="ARBA" id="ARBA00023163"/>
    </source>
</evidence>
<dbReference type="Gene3D" id="3.40.50.300">
    <property type="entry name" value="P-loop containing nucleotide triphosphate hydrolases"/>
    <property type="match status" value="1"/>
</dbReference>
<evidence type="ECO:0000259" key="8">
    <source>
        <dbReference type="PROSITE" id="PS50112"/>
    </source>
</evidence>
<dbReference type="GO" id="GO:0043565">
    <property type="term" value="F:sequence-specific DNA binding"/>
    <property type="evidence" value="ECO:0007669"/>
    <property type="project" value="InterPro"/>
</dbReference>
<dbReference type="PRINTS" id="PR01590">
    <property type="entry name" value="HTHFIS"/>
</dbReference>
<dbReference type="InterPro" id="IPR002197">
    <property type="entry name" value="HTH_Fis"/>
</dbReference>
<dbReference type="OrthoDB" id="9803970at2"/>
<feature type="domain" description="Sigma-54 factor interaction" evidence="7">
    <location>
        <begin position="321"/>
        <end position="548"/>
    </location>
</feature>
<dbReference type="CDD" id="cd00009">
    <property type="entry name" value="AAA"/>
    <property type="match status" value="1"/>
</dbReference>
<dbReference type="Gene3D" id="1.10.8.60">
    <property type="match status" value="1"/>
</dbReference>
<dbReference type="InterPro" id="IPR035965">
    <property type="entry name" value="PAS-like_dom_sf"/>
</dbReference>
<dbReference type="Pfam" id="PF25601">
    <property type="entry name" value="AAA_lid_14"/>
    <property type="match status" value="1"/>
</dbReference>
<dbReference type="InterPro" id="IPR000014">
    <property type="entry name" value="PAS"/>
</dbReference>
<evidence type="ECO:0000256" key="2">
    <source>
        <dbReference type="ARBA" id="ARBA00022840"/>
    </source>
</evidence>
<dbReference type="EMBL" id="FOTS01000016">
    <property type="protein sequence ID" value="SFL74775.1"/>
    <property type="molecule type" value="Genomic_DNA"/>
</dbReference>
<dbReference type="Pfam" id="PF06506">
    <property type="entry name" value="PrpR_N"/>
    <property type="match status" value="1"/>
</dbReference>
<dbReference type="GO" id="GO:0000156">
    <property type="term" value="F:phosphorelay response regulator activity"/>
    <property type="evidence" value="ECO:0007669"/>
    <property type="project" value="InterPro"/>
</dbReference>
<keyword evidence="3" id="KW-0805">Transcription regulation</keyword>
<dbReference type="SMART" id="SM00091">
    <property type="entry name" value="PAS"/>
    <property type="match status" value="1"/>
</dbReference>
<sequence length="618" mass="68909">MAKISLIAPNQEIAEYAVQAKELYHWDFDICIELMEAAVQKALSLKNKGTKIIISRGGTALCLKKKSHLPVVEIKMTLGDAALALQKAQKYGNRFLFVGFSNHLQELDSLGPLMGLDIAQVVIQNYHEAEEVIAKAKEEGVHAIIGGAVQCEIARKLHIPAVFLHSGIQAIHNAYNEAKAMLDLLSNEERKTEELKTLLDNTGEGFVAIDKKNKITLVNQSALRMLNCKKKSVIGQTLTTALPLIANLSDSLQQENSAKDEIVIAEKKMFLYNKISLYDRGEIIGAIATLKDAQKLSEEERKIRLNQHNSGLYARYYFQDILGKSSSLKEAQRIAQNYAKVHSTVLITSESGTGKEMFTQSIHNASNRRQGPFVAINCAALASTILESELFGYVEGAFSGARKGGKAGVFELAHGGTIFLDEVGEITVSLQEKLLRVLQERSVMRLGDDKIIPVDVRIIAATNKDLVREVKEGRFRKDLFFRLNVLRLTIPPLRERKNDIVLLAEAFLKKYALAEPLLFSTAVETLLKQYSWPGNVRELENLMERLSITALFGKITENDLHEYFLEMEGLQEEGGKIANLDCVKVEQVLSQVQGNKTKAAKLLGIHRSTLWRLLNEKQ</sequence>
<dbReference type="SMART" id="SM00382">
    <property type="entry name" value="AAA"/>
    <property type="match status" value="1"/>
</dbReference>
<gene>
    <name evidence="9" type="ORF">SAMN04490355_101631</name>
</gene>
<dbReference type="Pfam" id="PF00158">
    <property type="entry name" value="Sigma54_activat"/>
    <property type="match status" value="1"/>
</dbReference>
<dbReference type="Pfam" id="PF02954">
    <property type="entry name" value="HTH_8"/>
    <property type="match status" value="1"/>
</dbReference>
<dbReference type="FunFam" id="3.40.50.300:FF:000006">
    <property type="entry name" value="DNA-binding transcriptional regulator NtrC"/>
    <property type="match status" value="1"/>
</dbReference>
<dbReference type="PROSITE" id="PS50112">
    <property type="entry name" value="PAS"/>
    <property type="match status" value="1"/>
</dbReference>
<evidence type="ECO:0000256" key="1">
    <source>
        <dbReference type="ARBA" id="ARBA00022741"/>
    </source>
</evidence>
<evidence type="ECO:0000259" key="7">
    <source>
        <dbReference type="PROSITE" id="PS50045"/>
    </source>
</evidence>
<organism evidence="9 10">
    <name type="scientific">Pelosinus propionicus DSM 13327</name>
    <dbReference type="NCBI Taxonomy" id="1123291"/>
    <lineage>
        <taxon>Bacteria</taxon>
        <taxon>Bacillati</taxon>
        <taxon>Bacillota</taxon>
        <taxon>Negativicutes</taxon>
        <taxon>Selenomonadales</taxon>
        <taxon>Sporomusaceae</taxon>
        <taxon>Pelosinus</taxon>
    </lineage>
</organism>
<dbReference type="AlphaFoldDB" id="A0A1I4K7K7"/>
<dbReference type="STRING" id="1123291.SAMN04490355_101631"/>
<dbReference type="InterPro" id="IPR003593">
    <property type="entry name" value="AAA+_ATPase"/>
</dbReference>
<dbReference type="SUPFAM" id="SSF46689">
    <property type="entry name" value="Homeodomain-like"/>
    <property type="match status" value="1"/>
</dbReference>
<dbReference type="Pfam" id="PF00989">
    <property type="entry name" value="PAS"/>
    <property type="match status" value="1"/>
</dbReference>
<dbReference type="SUPFAM" id="SSF159800">
    <property type="entry name" value="PrpR receptor domain-like"/>
    <property type="match status" value="1"/>
</dbReference>
<keyword evidence="2" id="KW-0067">ATP-binding</keyword>
<keyword evidence="5" id="KW-0804">Transcription</keyword>
<name>A0A1I4K7K7_9FIRM</name>
<feature type="domain" description="PAS" evidence="8">
    <location>
        <begin position="191"/>
        <end position="238"/>
    </location>
</feature>
<keyword evidence="4 9" id="KW-0238">DNA-binding</keyword>
<evidence type="ECO:0000256" key="6">
    <source>
        <dbReference type="SAM" id="Coils"/>
    </source>
</evidence>
<dbReference type="RefSeq" id="WP_090936354.1">
    <property type="nucleotide sequence ID" value="NZ_FOTS01000016.1"/>
</dbReference>
<dbReference type="PROSITE" id="PS00688">
    <property type="entry name" value="SIGMA54_INTERACT_3"/>
    <property type="match status" value="1"/>
</dbReference>
<dbReference type="PROSITE" id="PS50045">
    <property type="entry name" value="SIGMA54_INTERACT_4"/>
    <property type="match status" value="1"/>
</dbReference>
<dbReference type="Proteomes" id="UP000199520">
    <property type="component" value="Unassembled WGS sequence"/>
</dbReference>
<evidence type="ECO:0000256" key="4">
    <source>
        <dbReference type="ARBA" id="ARBA00023125"/>
    </source>
</evidence>
<evidence type="ECO:0000256" key="3">
    <source>
        <dbReference type="ARBA" id="ARBA00023015"/>
    </source>
</evidence>
<dbReference type="Gene3D" id="1.10.10.60">
    <property type="entry name" value="Homeodomain-like"/>
    <property type="match status" value="1"/>
</dbReference>
<dbReference type="InterPro" id="IPR058031">
    <property type="entry name" value="AAA_lid_NorR"/>
</dbReference>
<feature type="coiled-coil region" evidence="6">
    <location>
        <begin position="168"/>
        <end position="195"/>
    </location>
</feature>
<dbReference type="PANTHER" id="PTHR32071">
    <property type="entry name" value="TRANSCRIPTIONAL REGULATORY PROTEIN"/>
    <property type="match status" value="1"/>
</dbReference>
<keyword evidence="1" id="KW-0547">Nucleotide-binding</keyword>
<dbReference type="SUPFAM" id="SSF55785">
    <property type="entry name" value="PYP-like sensor domain (PAS domain)"/>
    <property type="match status" value="1"/>
</dbReference>
<dbReference type="InterPro" id="IPR009057">
    <property type="entry name" value="Homeodomain-like_sf"/>
</dbReference>
<keyword evidence="10" id="KW-1185">Reference proteome</keyword>
<dbReference type="Gene3D" id="3.40.50.2300">
    <property type="match status" value="1"/>
</dbReference>
<dbReference type="Gene3D" id="3.40.50.10660">
    <property type="entry name" value="PrpR receptor domain-like"/>
    <property type="match status" value="1"/>
</dbReference>
<dbReference type="InterPro" id="IPR010524">
    <property type="entry name" value="Sig_transdc_resp-reg_PrpR_N"/>
</dbReference>
<dbReference type="GO" id="GO:0005524">
    <property type="term" value="F:ATP binding"/>
    <property type="evidence" value="ECO:0007669"/>
    <property type="project" value="UniProtKB-KW"/>
</dbReference>
<dbReference type="InterPro" id="IPR025944">
    <property type="entry name" value="Sigma_54_int_dom_CS"/>
</dbReference>
<proteinExistence type="predicted"/>
<dbReference type="CDD" id="cd00130">
    <property type="entry name" value="PAS"/>
    <property type="match status" value="1"/>
</dbReference>
<dbReference type="InterPro" id="IPR027417">
    <property type="entry name" value="P-loop_NTPase"/>
</dbReference>
<dbReference type="SUPFAM" id="SSF52540">
    <property type="entry name" value="P-loop containing nucleoside triphosphate hydrolases"/>
    <property type="match status" value="1"/>
</dbReference>
<accession>A0A1I4K7K7</accession>
<evidence type="ECO:0000313" key="9">
    <source>
        <dbReference type="EMBL" id="SFL74775.1"/>
    </source>
</evidence>
<dbReference type="PANTHER" id="PTHR32071:SF57">
    <property type="entry name" value="C4-DICARBOXYLATE TRANSPORT TRANSCRIPTIONAL REGULATORY PROTEIN DCTD"/>
    <property type="match status" value="1"/>
</dbReference>
<reference evidence="10" key="1">
    <citation type="submission" date="2016-10" db="EMBL/GenBank/DDBJ databases">
        <authorList>
            <person name="Varghese N."/>
            <person name="Submissions S."/>
        </authorList>
    </citation>
    <scope>NUCLEOTIDE SEQUENCE [LARGE SCALE GENOMIC DNA]</scope>
    <source>
        <strain evidence="10">DSM 13327</strain>
    </source>
</reference>